<protein>
    <submittedName>
        <fullName evidence="1">Uncharacterized protein</fullName>
    </submittedName>
</protein>
<gene>
    <name evidence="1" type="ORF">SAMN06295937_100311</name>
</gene>
<name>A0A1T5AAA4_9SPHN</name>
<proteinExistence type="predicted"/>
<evidence type="ECO:0000313" key="2">
    <source>
        <dbReference type="Proteomes" id="UP000190044"/>
    </source>
</evidence>
<sequence length="101" mass="10821">MLASDPANSQESGGPWRLGPQLILVALEGRCERFDPAIEPGQAGGEWQCLFAQDFDFDRLGGREQVHVDGGETRFEPVRSHAGGVTYVSGTEGHPCLAPLA</sequence>
<reference evidence="2" key="1">
    <citation type="submission" date="2017-02" db="EMBL/GenBank/DDBJ databases">
        <authorList>
            <person name="Varghese N."/>
            <person name="Submissions S."/>
        </authorList>
    </citation>
    <scope>NUCLEOTIDE SEQUENCE [LARGE SCALE GENOMIC DNA]</scope>
    <source>
        <strain evidence="2">R11H</strain>
    </source>
</reference>
<keyword evidence="2" id="KW-1185">Reference proteome</keyword>
<dbReference type="EMBL" id="FUYP01000003">
    <property type="protein sequence ID" value="SKB31657.1"/>
    <property type="molecule type" value="Genomic_DNA"/>
</dbReference>
<dbReference type="RefSeq" id="WP_139375647.1">
    <property type="nucleotide sequence ID" value="NZ_FUYP01000003.1"/>
</dbReference>
<dbReference type="AlphaFoldDB" id="A0A1T5AAA4"/>
<organism evidence="1 2">
    <name type="scientific">Sphingopyxis flava</name>
    <dbReference type="NCBI Taxonomy" id="1507287"/>
    <lineage>
        <taxon>Bacteria</taxon>
        <taxon>Pseudomonadati</taxon>
        <taxon>Pseudomonadota</taxon>
        <taxon>Alphaproteobacteria</taxon>
        <taxon>Sphingomonadales</taxon>
        <taxon>Sphingomonadaceae</taxon>
        <taxon>Sphingopyxis</taxon>
    </lineage>
</organism>
<evidence type="ECO:0000313" key="1">
    <source>
        <dbReference type="EMBL" id="SKB31657.1"/>
    </source>
</evidence>
<dbReference type="OrthoDB" id="2874181at2"/>
<dbReference type="Proteomes" id="UP000190044">
    <property type="component" value="Unassembled WGS sequence"/>
</dbReference>
<accession>A0A1T5AAA4</accession>